<dbReference type="PANTHER" id="PTHR30461">
    <property type="entry name" value="DNA-INVERTASE FROM LAMBDOID PROPHAGE"/>
    <property type="match status" value="1"/>
</dbReference>
<gene>
    <name evidence="10" type="primary">hin_2</name>
    <name evidence="8" type="ORF">B8X04_07610</name>
    <name evidence="9" type="ORF">I6G59_12120</name>
    <name evidence="10" type="ORF">NCTC12391_01137</name>
</gene>
<reference evidence="9 13" key="3">
    <citation type="submission" date="2020-12" db="EMBL/GenBank/DDBJ databases">
        <title>FDA dAtabase for Regulatory Grade micrObial Sequences (FDA-ARGOS): Supporting development and validation of Infectious Disease Dx tests.</title>
        <authorList>
            <person name="Sproer C."/>
            <person name="Gronow S."/>
            <person name="Severitt S."/>
            <person name="Schroder I."/>
            <person name="Tallon L."/>
            <person name="Sadzewicz L."/>
            <person name="Zhao X."/>
            <person name="Boylan J."/>
            <person name="Ott S."/>
            <person name="Bowen H."/>
            <person name="Vavikolanu K."/>
            <person name="Mehta A."/>
            <person name="Aluvathingal J."/>
            <person name="Nadendla S."/>
            <person name="Lowell S."/>
            <person name="Myers T."/>
            <person name="Yan Y."/>
            <person name="Sichtig H."/>
        </authorList>
    </citation>
    <scope>NUCLEOTIDE SEQUENCE [LARGE SCALE GENOMIC DNA]</scope>
    <source>
        <strain evidence="9 13">FDAARGOS_902</strain>
    </source>
</reference>
<dbReference type="SUPFAM" id="SSF53041">
    <property type="entry name" value="Resolvase-like"/>
    <property type="match status" value="1"/>
</dbReference>
<reference evidence="10 12" key="2">
    <citation type="submission" date="2019-02" db="EMBL/GenBank/DDBJ databases">
        <authorList>
            <consortium name="Pathogen Informatics"/>
        </authorList>
    </citation>
    <scope>NUCLEOTIDE SEQUENCE [LARGE SCALE GENOMIC DNA]</scope>
    <source>
        <strain evidence="10 12">3012STDY7078520</strain>
    </source>
</reference>
<dbReference type="EMBL" id="CAACXN010000014">
    <property type="protein sequence ID" value="VEW11997.1"/>
    <property type="molecule type" value="Genomic_DNA"/>
</dbReference>
<evidence type="ECO:0000313" key="12">
    <source>
        <dbReference type="Proteomes" id="UP000386281"/>
    </source>
</evidence>
<dbReference type="Proteomes" id="UP000386281">
    <property type="component" value="Unassembled WGS sequence"/>
</dbReference>
<dbReference type="InterPro" id="IPR050639">
    <property type="entry name" value="SSR_resolvase"/>
</dbReference>
<evidence type="ECO:0000256" key="1">
    <source>
        <dbReference type="ARBA" id="ARBA00009913"/>
    </source>
</evidence>
<dbReference type="InterPro" id="IPR006118">
    <property type="entry name" value="Recombinase_CS"/>
</dbReference>
<keyword evidence="3" id="KW-0238">DNA-binding</keyword>
<dbReference type="SMART" id="SM00857">
    <property type="entry name" value="Resolvase"/>
    <property type="match status" value="1"/>
</dbReference>
<accession>A0A269ZE78</accession>
<dbReference type="GO" id="GO:0003677">
    <property type="term" value="F:DNA binding"/>
    <property type="evidence" value="ECO:0007669"/>
    <property type="project" value="UniProtKB-KW"/>
</dbReference>
<evidence type="ECO:0000256" key="6">
    <source>
        <dbReference type="PROSITE-ProRule" id="PRU10137"/>
    </source>
</evidence>
<organism evidence="8 11">
    <name type="scientific">Brevibacterium casei</name>
    <dbReference type="NCBI Taxonomy" id="33889"/>
    <lineage>
        <taxon>Bacteria</taxon>
        <taxon>Bacillati</taxon>
        <taxon>Actinomycetota</taxon>
        <taxon>Actinomycetes</taxon>
        <taxon>Micrococcales</taxon>
        <taxon>Brevibacteriaceae</taxon>
        <taxon>Brevibacterium</taxon>
    </lineage>
</organism>
<evidence type="ECO:0000313" key="8">
    <source>
        <dbReference type="EMBL" id="PAK96102.1"/>
    </source>
</evidence>
<evidence type="ECO:0000313" key="13">
    <source>
        <dbReference type="Proteomes" id="UP000594979"/>
    </source>
</evidence>
<evidence type="ECO:0000256" key="4">
    <source>
        <dbReference type="ARBA" id="ARBA00023172"/>
    </source>
</evidence>
<dbReference type="Pfam" id="PF00239">
    <property type="entry name" value="Resolvase"/>
    <property type="match status" value="1"/>
</dbReference>
<keyword evidence="2" id="KW-0229">DNA integration</keyword>
<dbReference type="GO" id="GO:0000150">
    <property type="term" value="F:DNA strand exchange activity"/>
    <property type="evidence" value="ECO:0007669"/>
    <property type="project" value="InterPro"/>
</dbReference>
<dbReference type="EMBL" id="CP065682">
    <property type="protein sequence ID" value="QPS32734.1"/>
    <property type="molecule type" value="Genomic_DNA"/>
</dbReference>
<dbReference type="Gene3D" id="1.10.10.60">
    <property type="entry name" value="Homeodomain-like"/>
    <property type="match status" value="1"/>
</dbReference>
<dbReference type="KEGG" id="bcau:I6G59_12120"/>
<feature type="active site" description="O-(5'-phospho-DNA)-serine intermediate" evidence="5 6">
    <location>
        <position position="12"/>
    </location>
</feature>
<evidence type="ECO:0000313" key="9">
    <source>
        <dbReference type="EMBL" id="QPS32734.1"/>
    </source>
</evidence>
<dbReference type="InterPro" id="IPR036162">
    <property type="entry name" value="Resolvase-like_N_sf"/>
</dbReference>
<dbReference type="PROSITE" id="PS51736">
    <property type="entry name" value="RECOMBINASES_3"/>
    <property type="match status" value="1"/>
</dbReference>
<evidence type="ECO:0000256" key="3">
    <source>
        <dbReference type="ARBA" id="ARBA00023125"/>
    </source>
</evidence>
<dbReference type="Gene3D" id="3.40.50.1390">
    <property type="entry name" value="Resolvase, N-terminal catalytic domain"/>
    <property type="match status" value="1"/>
</dbReference>
<comment type="similarity">
    <text evidence="1">Belongs to the site-specific recombinase resolvase family.</text>
</comment>
<dbReference type="Proteomes" id="UP000216867">
    <property type="component" value="Unassembled WGS sequence"/>
</dbReference>
<protein>
    <submittedName>
        <fullName evidence="10">DNA-invertase hin</fullName>
    </submittedName>
    <submittedName>
        <fullName evidence="9">Recombinase family protein</fullName>
    </submittedName>
</protein>
<evidence type="ECO:0000259" key="7">
    <source>
        <dbReference type="PROSITE" id="PS51736"/>
    </source>
</evidence>
<reference evidence="8 11" key="1">
    <citation type="submission" date="2017-04" db="EMBL/GenBank/DDBJ databases">
        <title>Kefir bacterial isolates.</title>
        <authorList>
            <person name="Kim Y."/>
            <person name="Blasche S."/>
            <person name="Patil K.R."/>
        </authorList>
    </citation>
    <scope>NUCLEOTIDE SEQUENCE [LARGE SCALE GENOMIC DNA]</scope>
    <source>
        <strain evidence="8 11">OG2</strain>
    </source>
</reference>
<dbReference type="GO" id="GO:0015074">
    <property type="term" value="P:DNA integration"/>
    <property type="evidence" value="ECO:0007669"/>
    <property type="project" value="UniProtKB-KW"/>
</dbReference>
<dbReference type="InterPro" id="IPR006119">
    <property type="entry name" value="Resolv_N"/>
</dbReference>
<dbReference type="Proteomes" id="UP000594979">
    <property type="component" value="Chromosome"/>
</dbReference>
<sequence>MANKVFGYARVSTSDQSVEQQVDALLAAGVEEGNILRDVGVSGTREQRPGLDALLAQLRPGDTVKVWKLDRLGRSMAHIAGLIQDFKNQGITLVSITDGIDTSTSAGRMMAGMVITMAEYERELISERTTASLAKARANGRVGGRAKVMDEKLARRVLALIDSGHSAPEIASILGKSRPTGYRYVSEAEAMREHLDK</sequence>
<feature type="domain" description="Resolvase/invertase-type recombinase catalytic" evidence="7">
    <location>
        <begin position="4"/>
        <end position="140"/>
    </location>
</feature>
<dbReference type="RefSeq" id="WP_095375896.1">
    <property type="nucleotide sequence ID" value="NZ_CAACXN010000014.1"/>
</dbReference>
<dbReference type="CDD" id="cd03768">
    <property type="entry name" value="SR_ResInv"/>
    <property type="match status" value="1"/>
</dbReference>
<dbReference type="PANTHER" id="PTHR30461:SF2">
    <property type="entry name" value="SERINE RECOMBINASE PINE-RELATED"/>
    <property type="match status" value="1"/>
</dbReference>
<dbReference type="PROSITE" id="PS00397">
    <property type="entry name" value="RECOMBINASES_1"/>
    <property type="match status" value="1"/>
</dbReference>
<dbReference type="AlphaFoldDB" id="A0A269ZE78"/>
<keyword evidence="4" id="KW-0233">DNA recombination</keyword>
<evidence type="ECO:0000313" key="10">
    <source>
        <dbReference type="EMBL" id="VEW11997.1"/>
    </source>
</evidence>
<evidence type="ECO:0000313" key="11">
    <source>
        <dbReference type="Proteomes" id="UP000216867"/>
    </source>
</evidence>
<dbReference type="EMBL" id="NCWY01000005">
    <property type="protein sequence ID" value="PAK96102.1"/>
    <property type="molecule type" value="Genomic_DNA"/>
</dbReference>
<evidence type="ECO:0000256" key="2">
    <source>
        <dbReference type="ARBA" id="ARBA00022908"/>
    </source>
</evidence>
<name>A0A269ZE78_9MICO</name>
<evidence type="ECO:0000256" key="5">
    <source>
        <dbReference type="PIRSR" id="PIRSR606118-50"/>
    </source>
</evidence>
<proteinExistence type="inferred from homology"/>
<dbReference type="FunFam" id="3.40.50.1390:FF:000001">
    <property type="entry name" value="DNA recombinase"/>
    <property type="match status" value="1"/>
</dbReference>